<evidence type="ECO:0000313" key="2">
    <source>
        <dbReference type="EMBL" id="WNG50903.1"/>
    </source>
</evidence>
<organism evidence="2 3">
    <name type="scientific">Archangium minus</name>
    <dbReference type="NCBI Taxonomy" id="83450"/>
    <lineage>
        <taxon>Bacteria</taxon>
        <taxon>Pseudomonadati</taxon>
        <taxon>Myxococcota</taxon>
        <taxon>Myxococcia</taxon>
        <taxon>Myxococcales</taxon>
        <taxon>Cystobacterineae</taxon>
        <taxon>Archangiaceae</taxon>
        <taxon>Archangium</taxon>
    </lineage>
</organism>
<proteinExistence type="predicted"/>
<accession>A0ABY9X673</accession>
<gene>
    <name evidence="2" type="ORF">F0U60_47325</name>
</gene>
<name>A0ABY9X673_9BACT</name>
<feature type="compositionally biased region" description="Basic and acidic residues" evidence="1">
    <location>
        <begin position="38"/>
        <end position="49"/>
    </location>
</feature>
<evidence type="ECO:0000313" key="3">
    <source>
        <dbReference type="Proteomes" id="UP001611383"/>
    </source>
</evidence>
<feature type="compositionally biased region" description="Gly residues" evidence="1">
    <location>
        <begin position="1"/>
        <end position="36"/>
    </location>
</feature>
<sequence length="113" mass="11024">MGQGGGKGSGDQGSAGSGKGGGGGQRGGGKSGGGGKEVVARAEERDRGTGRVRLGTPRAGTGAIIPLRSSSELLPLILLGFPTSRLTPAEPTRAAIVAAARPGPISRGREQPV</sequence>
<protein>
    <submittedName>
        <fullName evidence="2">Uncharacterized protein</fullName>
    </submittedName>
</protein>
<feature type="region of interest" description="Disordered" evidence="1">
    <location>
        <begin position="1"/>
        <end position="63"/>
    </location>
</feature>
<dbReference type="EMBL" id="CP043494">
    <property type="protein sequence ID" value="WNG50903.1"/>
    <property type="molecule type" value="Genomic_DNA"/>
</dbReference>
<dbReference type="Proteomes" id="UP001611383">
    <property type="component" value="Chromosome"/>
</dbReference>
<evidence type="ECO:0000256" key="1">
    <source>
        <dbReference type="SAM" id="MobiDB-lite"/>
    </source>
</evidence>
<keyword evidence="3" id="KW-1185">Reference proteome</keyword>
<reference evidence="2 3" key="1">
    <citation type="submission" date="2019-08" db="EMBL/GenBank/DDBJ databases">
        <title>Archangium and Cystobacter genomes.</title>
        <authorList>
            <person name="Chen I.-C.K."/>
            <person name="Wielgoss S."/>
        </authorList>
    </citation>
    <scope>NUCLEOTIDE SEQUENCE [LARGE SCALE GENOMIC DNA]</scope>
    <source>
        <strain evidence="2 3">Cbm 6</strain>
    </source>
</reference>